<keyword evidence="1" id="KW-0472">Membrane</keyword>
<feature type="transmembrane region" description="Helical" evidence="1">
    <location>
        <begin position="58"/>
        <end position="77"/>
    </location>
</feature>
<evidence type="ECO:0000313" key="3">
    <source>
        <dbReference type="EMBL" id="MUM76107.1"/>
    </source>
</evidence>
<protein>
    <submittedName>
        <fullName evidence="3">Zinc-ribbon domain-containing protein</fullName>
    </submittedName>
</protein>
<name>A0A7K1KJ53_9BACT</name>
<dbReference type="RefSeq" id="WP_367613896.1">
    <property type="nucleotide sequence ID" value="NZ_WODC01000001.1"/>
</dbReference>
<keyword evidence="4" id="KW-1185">Reference proteome</keyword>
<dbReference type="Pfam" id="PF13240">
    <property type="entry name" value="Zn_Ribbon_1"/>
    <property type="match status" value="1"/>
</dbReference>
<keyword evidence="1" id="KW-0812">Transmembrane</keyword>
<comment type="caution">
    <text evidence="3">The sequence shown here is derived from an EMBL/GenBank/DDBJ whole genome shotgun (WGS) entry which is preliminary data.</text>
</comment>
<reference evidence="3 4" key="1">
    <citation type="submission" date="2019-11" db="EMBL/GenBank/DDBJ databases">
        <title>Pseudodesulfovibrio alkaliphilus, sp. nov., an alkaliphilic sulfate-reducing bacteria from mud volcano of Taman peninsula, Russia.</title>
        <authorList>
            <person name="Frolova A."/>
            <person name="Merkel A.Y."/>
            <person name="Slobodkin A.I."/>
        </authorList>
    </citation>
    <scope>NUCLEOTIDE SEQUENCE [LARGE SCALE GENOMIC DNA]</scope>
    <source>
        <strain evidence="3 4">F-1</strain>
    </source>
</reference>
<feature type="transmembrane region" description="Helical" evidence="1">
    <location>
        <begin position="83"/>
        <end position="100"/>
    </location>
</feature>
<gene>
    <name evidence="3" type="ORF">GKC30_00490</name>
</gene>
<evidence type="ECO:0000313" key="4">
    <source>
        <dbReference type="Proteomes" id="UP000461162"/>
    </source>
</evidence>
<sequence>MIICTGCGTKNDDEARFCEECGRKLQSSRRTAPTGASPGAPLSRFRHQGIAPGTRTSLWRMAEAWAYVLMLAVVGAVCVVREVWWPLYPAVALLGLIAWLRRI</sequence>
<dbReference type="Proteomes" id="UP000461162">
    <property type="component" value="Unassembled WGS sequence"/>
</dbReference>
<proteinExistence type="predicted"/>
<organism evidence="3 4">
    <name type="scientific">Pseudodesulfovibrio alkaliphilus</name>
    <dbReference type="NCBI Taxonomy" id="2661613"/>
    <lineage>
        <taxon>Bacteria</taxon>
        <taxon>Pseudomonadati</taxon>
        <taxon>Thermodesulfobacteriota</taxon>
        <taxon>Desulfovibrionia</taxon>
        <taxon>Desulfovibrionales</taxon>
        <taxon>Desulfovibrionaceae</taxon>
    </lineage>
</organism>
<dbReference type="InterPro" id="IPR026870">
    <property type="entry name" value="Zinc_ribbon_dom"/>
</dbReference>
<evidence type="ECO:0000256" key="1">
    <source>
        <dbReference type="SAM" id="Phobius"/>
    </source>
</evidence>
<accession>A0A7K1KJ53</accession>
<dbReference type="AlphaFoldDB" id="A0A7K1KJ53"/>
<feature type="domain" description="Zinc-ribbon" evidence="2">
    <location>
        <begin position="4"/>
        <end position="25"/>
    </location>
</feature>
<evidence type="ECO:0000259" key="2">
    <source>
        <dbReference type="Pfam" id="PF13240"/>
    </source>
</evidence>
<keyword evidence="1" id="KW-1133">Transmembrane helix</keyword>
<dbReference type="EMBL" id="WODC01000001">
    <property type="protein sequence ID" value="MUM76107.1"/>
    <property type="molecule type" value="Genomic_DNA"/>
</dbReference>